<sequence>MRPDCLRVWLLSAVCALTACSEQPIARVVDAGSTVDGQADGGTSSALARSSRNNLRFKGPERLTLDFAAALSLPVDAVCKELGQYPCVTVHGVTLGGVEPYNSGLYEPLPVTGVTTPIAVDRVALSACARRVSLDVGTPSSAVIFTGITLDAQGRLASRDGAPVRNAITALYQRGLLRDPTQAEVDALLQLSADVEATGSPTPGRDWMTAACFAVLSSAESVFF</sequence>
<organism evidence="1 2">
    <name type="scientific">Pyxidicoccus parkwayensis</name>
    <dbReference type="NCBI Taxonomy" id="2813578"/>
    <lineage>
        <taxon>Bacteria</taxon>
        <taxon>Pseudomonadati</taxon>
        <taxon>Myxococcota</taxon>
        <taxon>Myxococcia</taxon>
        <taxon>Myxococcales</taxon>
        <taxon>Cystobacterineae</taxon>
        <taxon>Myxococcaceae</taxon>
        <taxon>Pyxidicoccus</taxon>
    </lineage>
</organism>
<name>A0ABX7P7H3_9BACT</name>
<accession>A0ABX7P7H3</accession>
<evidence type="ECO:0000313" key="1">
    <source>
        <dbReference type="EMBL" id="QSQ26402.1"/>
    </source>
</evidence>
<dbReference type="RefSeq" id="WP_206727949.1">
    <property type="nucleotide sequence ID" value="NZ_CP071090.1"/>
</dbReference>
<proteinExistence type="predicted"/>
<evidence type="ECO:0008006" key="3">
    <source>
        <dbReference type="Google" id="ProtNLM"/>
    </source>
</evidence>
<dbReference type="PROSITE" id="PS51257">
    <property type="entry name" value="PROKAR_LIPOPROTEIN"/>
    <property type="match status" value="1"/>
</dbReference>
<reference evidence="1 2" key="1">
    <citation type="submission" date="2021-02" db="EMBL/GenBank/DDBJ databases">
        <title>De Novo genome assembly of isolated myxobacteria.</title>
        <authorList>
            <person name="Stevens D.C."/>
        </authorList>
    </citation>
    <scope>NUCLEOTIDE SEQUENCE [LARGE SCALE GENOMIC DNA]</scope>
    <source>
        <strain evidence="2">SCPEA02</strain>
    </source>
</reference>
<protein>
    <recommendedName>
        <fullName evidence="3">Lipoprotein</fullName>
    </recommendedName>
</protein>
<dbReference type="EMBL" id="CP071090">
    <property type="protein sequence ID" value="QSQ26402.1"/>
    <property type="molecule type" value="Genomic_DNA"/>
</dbReference>
<evidence type="ECO:0000313" key="2">
    <source>
        <dbReference type="Proteomes" id="UP000662747"/>
    </source>
</evidence>
<dbReference type="Proteomes" id="UP000662747">
    <property type="component" value="Chromosome"/>
</dbReference>
<keyword evidence="2" id="KW-1185">Reference proteome</keyword>
<gene>
    <name evidence="1" type="ORF">JY651_16355</name>
</gene>